<dbReference type="AlphaFoldDB" id="A0A0D3D759"/>
<organism evidence="1 2">
    <name type="scientific">Brassica oleracea var. oleracea</name>
    <dbReference type="NCBI Taxonomy" id="109376"/>
    <lineage>
        <taxon>Eukaryota</taxon>
        <taxon>Viridiplantae</taxon>
        <taxon>Streptophyta</taxon>
        <taxon>Embryophyta</taxon>
        <taxon>Tracheophyta</taxon>
        <taxon>Spermatophyta</taxon>
        <taxon>Magnoliopsida</taxon>
        <taxon>eudicotyledons</taxon>
        <taxon>Gunneridae</taxon>
        <taxon>Pentapetalae</taxon>
        <taxon>rosids</taxon>
        <taxon>malvids</taxon>
        <taxon>Brassicales</taxon>
        <taxon>Brassicaceae</taxon>
        <taxon>Brassiceae</taxon>
        <taxon>Brassica</taxon>
    </lineage>
</organism>
<reference evidence="1" key="2">
    <citation type="submission" date="2015-03" db="UniProtKB">
        <authorList>
            <consortium name="EnsemblPlants"/>
        </authorList>
    </citation>
    <scope>IDENTIFICATION</scope>
</reference>
<protein>
    <submittedName>
        <fullName evidence="1">Uncharacterized protein</fullName>
    </submittedName>
</protein>
<sequence length="105" mass="12831">MLILHLLQISLCLQRFPYQQHHYRLINNIQRLLLHLLRLLHQLHQSCLLYLMLHRNRLVHTNHLRHKLQLNLLNQGVQAIVTANQFKILISRILWFHSLRQFQQV</sequence>
<dbReference type="Gramene" id="Bo7g056300.1">
    <property type="protein sequence ID" value="Bo7g056300.1"/>
    <property type="gene ID" value="Bo7g056300"/>
</dbReference>
<name>A0A0D3D759_BRAOL</name>
<dbReference type="EnsemblPlants" id="Bo7g056300.1">
    <property type="protein sequence ID" value="Bo7g056300.1"/>
    <property type="gene ID" value="Bo7g056300"/>
</dbReference>
<keyword evidence="2" id="KW-1185">Reference proteome</keyword>
<accession>A0A0D3D759</accession>
<dbReference type="HOGENOM" id="CLU_2240350_0_0_1"/>
<reference evidence="1 2" key="1">
    <citation type="journal article" date="2014" name="Genome Biol.">
        <title>Transcriptome and methylome profiling reveals relics of genome dominance in the mesopolyploid Brassica oleracea.</title>
        <authorList>
            <person name="Parkin I.A."/>
            <person name="Koh C."/>
            <person name="Tang H."/>
            <person name="Robinson S.J."/>
            <person name="Kagale S."/>
            <person name="Clarke W.E."/>
            <person name="Town C.D."/>
            <person name="Nixon J."/>
            <person name="Krishnakumar V."/>
            <person name="Bidwell S.L."/>
            <person name="Denoeud F."/>
            <person name="Belcram H."/>
            <person name="Links M.G."/>
            <person name="Just J."/>
            <person name="Clarke C."/>
            <person name="Bender T."/>
            <person name="Huebert T."/>
            <person name="Mason A.S."/>
            <person name="Pires J.C."/>
            <person name="Barker G."/>
            <person name="Moore J."/>
            <person name="Walley P.G."/>
            <person name="Manoli S."/>
            <person name="Batley J."/>
            <person name="Edwards D."/>
            <person name="Nelson M.N."/>
            <person name="Wang X."/>
            <person name="Paterson A.H."/>
            <person name="King G."/>
            <person name="Bancroft I."/>
            <person name="Chalhoub B."/>
            <person name="Sharpe A.G."/>
        </authorList>
    </citation>
    <scope>NUCLEOTIDE SEQUENCE</scope>
    <source>
        <strain evidence="1 2">cv. TO1000</strain>
    </source>
</reference>
<proteinExistence type="predicted"/>
<evidence type="ECO:0000313" key="1">
    <source>
        <dbReference type="EnsemblPlants" id="Bo7g056300.1"/>
    </source>
</evidence>
<dbReference type="Proteomes" id="UP000032141">
    <property type="component" value="Chromosome C7"/>
</dbReference>
<evidence type="ECO:0000313" key="2">
    <source>
        <dbReference type="Proteomes" id="UP000032141"/>
    </source>
</evidence>